<accession>A0ABR2KVG7</accession>
<proteinExistence type="predicted"/>
<dbReference type="EMBL" id="JAPFFF010000003">
    <property type="protein sequence ID" value="KAK8895094.1"/>
    <property type="molecule type" value="Genomic_DNA"/>
</dbReference>
<dbReference type="Proteomes" id="UP001470230">
    <property type="component" value="Unassembled WGS sequence"/>
</dbReference>
<keyword evidence="2 5" id="KW-0812">Transmembrane</keyword>
<reference evidence="6 7" key="1">
    <citation type="submission" date="2024-04" db="EMBL/GenBank/DDBJ databases">
        <title>Tritrichomonas musculus Genome.</title>
        <authorList>
            <person name="Alves-Ferreira E."/>
            <person name="Grigg M."/>
            <person name="Lorenzi H."/>
            <person name="Galac M."/>
        </authorList>
    </citation>
    <scope>NUCLEOTIDE SEQUENCE [LARGE SCALE GENOMIC DNA]</scope>
    <source>
        <strain evidence="6 7">EAF2021</strain>
    </source>
</reference>
<feature type="transmembrane region" description="Helical" evidence="5">
    <location>
        <begin position="90"/>
        <end position="110"/>
    </location>
</feature>
<name>A0ABR2KVG7_9EUKA</name>
<keyword evidence="3 5" id="KW-1133">Transmembrane helix</keyword>
<keyword evidence="4 5" id="KW-0472">Membrane</keyword>
<gene>
    <name evidence="6" type="ORF">M9Y10_023536</name>
</gene>
<evidence type="ECO:0000256" key="3">
    <source>
        <dbReference type="ARBA" id="ARBA00022989"/>
    </source>
</evidence>
<feature type="transmembrane region" description="Helical" evidence="5">
    <location>
        <begin position="33"/>
        <end position="55"/>
    </location>
</feature>
<evidence type="ECO:0000256" key="1">
    <source>
        <dbReference type="ARBA" id="ARBA00004141"/>
    </source>
</evidence>
<feature type="transmembrane region" description="Helical" evidence="5">
    <location>
        <begin position="122"/>
        <end position="141"/>
    </location>
</feature>
<protein>
    <submittedName>
        <fullName evidence="6">Uncharacterized protein</fullName>
    </submittedName>
</protein>
<dbReference type="Pfam" id="PF04756">
    <property type="entry name" value="OST3_OST6"/>
    <property type="match status" value="1"/>
</dbReference>
<evidence type="ECO:0000256" key="4">
    <source>
        <dbReference type="ARBA" id="ARBA00023136"/>
    </source>
</evidence>
<evidence type="ECO:0000256" key="5">
    <source>
        <dbReference type="SAM" id="Phobius"/>
    </source>
</evidence>
<sequence>MGLSEILMKPFQKWFNPPIINTPFSTITLPPSFITISLLITSFFIICSGIIFCYVRNMPMVGAIRRHDGSVSVSWIDLGSLSNQFLAEGMIASLLFTISACSIIASLYIIQCKEPLSEIQKILKVYGYSSPFWCFCSFLIFRAKIPSFFPMFHAR</sequence>
<organism evidence="6 7">
    <name type="scientific">Tritrichomonas musculus</name>
    <dbReference type="NCBI Taxonomy" id="1915356"/>
    <lineage>
        <taxon>Eukaryota</taxon>
        <taxon>Metamonada</taxon>
        <taxon>Parabasalia</taxon>
        <taxon>Tritrichomonadida</taxon>
        <taxon>Tritrichomonadidae</taxon>
        <taxon>Tritrichomonas</taxon>
    </lineage>
</organism>
<evidence type="ECO:0000313" key="6">
    <source>
        <dbReference type="EMBL" id="KAK8895094.1"/>
    </source>
</evidence>
<dbReference type="InterPro" id="IPR021149">
    <property type="entry name" value="OligosaccharylTrfase_OST3/OST6"/>
</dbReference>
<evidence type="ECO:0000256" key="2">
    <source>
        <dbReference type="ARBA" id="ARBA00022692"/>
    </source>
</evidence>
<evidence type="ECO:0000313" key="7">
    <source>
        <dbReference type="Proteomes" id="UP001470230"/>
    </source>
</evidence>
<comment type="subcellular location">
    <subcellularLocation>
        <location evidence="1">Membrane</location>
        <topology evidence="1">Multi-pass membrane protein</topology>
    </subcellularLocation>
</comment>
<keyword evidence="7" id="KW-1185">Reference proteome</keyword>
<comment type="caution">
    <text evidence="6">The sequence shown here is derived from an EMBL/GenBank/DDBJ whole genome shotgun (WGS) entry which is preliminary data.</text>
</comment>